<feature type="region of interest" description="Disordered" evidence="1">
    <location>
        <begin position="268"/>
        <end position="292"/>
    </location>
</feature>
<evidence type="ECO:0000313" key="2">
    <source>
        <dbReference type="EMBL" id="KAF7760363.1"/>
    </source>
</evidence>
<proteinExistence type="predicted"/>
<name>A0A8H7C193_AGABI</name>
<dbReference type="Proteomes" id="UP000629468">
    <property type="component" value="Unassembled WGS sequence"/>
</dbReference>
<reference evidence="2 3" key="1">
    <citation type="journal article" name="Sci. Rep.">
        <title>Telomere-to-telomere assembled and centromere annotated genomes of the two main subspecies of the button mushroom Agaricus bisporus reveal especially polymorphic chromosome ends.</title>
        <authorList>
            <person name="Sonnenberg A.S.M."/>
            <person name="Sedaghat-Telgerd N."/>
            <person name="Lavrijssen B."/>
            <person name="Ohm R.A."/>
            <person name="Hendrickx P.M."/>
            <person name="Scholtmeijer K."/>
            <person name="Baars J.J.P."/>
            <person name="van Peer A."/>
        </authorList>
    </citation>
    <scope>NUCLEOTIDE SEQUENCE [LARGE SCALE GENOMIC DNA]</scope>
    <source>
        <strain evidence="2 3">H119_p4</strain>
    </source>
</reference>
<dbReference type="EMBL" id="JABXXO010000015">
    <property type="protein sequence ID" value="KAF7760363.1"/>
    <property type="molecule type" value="Genomic_DNA"/>
</dbReference>
<feature type="compositionally biased region" description="Polar residues" evidence="1">
    <location>
        <begin position="268"/>
        <end position="290"/>
    </location>
</feature>
<sequence>MPAPLTNGAPKWDGTENLNDFVYRLEHHLEESGITDEKKKMKWALAYVDYETRQEWMSFPEANGEWKNFKEKLRVEYPELNAEEIGSVAQMRKLMAKHRGISVHEKEKLLSFRRKFLTLAEKCAKPPAVMSNRELVEAFVGALDEGFKEQLNIRLSLTGTLRNANTAHTLREDDPYEYTEVVAKAVDLVSRRAMMGSSTLATQGSLVDSNSRTVSILKRETPIPSAVHMSTEIETVHQELNQLKDTLQINQKSVQGSIDALKATIATQASNSRNESSYRSGGQFQNNQRSMEPRQQGCFYCGEDHRWVTCPHKAQDERDGKIKIDGNKVRFANGTGIPRDPGATIRDSVRKYLPVTVALQIYGGIDQELEPDTGTPNVVDTTGVATASSFMMGQPVTACDLEIERLKGQVAGMQAMMQGLQLKGQSAPSPAVVGENEENDEIMALQALTKILAQAKKDGARKQGF</sequence>
<dbReference type="AlphaFoldDB" id="A0A8H7C193"/>
<organism evidence="2 3">
    <name type="scientific">Agaricus bisporus var. burnettii</name>
    <dbReference type="NCBI Taxonomy" id="192524"/>
    <lineage>
        <taxon>Eukaryota</taxon>
        <taxon>Fungi</taxon>
        <taxon>Dikarya</taxon>
        <taxon>Basidiomycota</taxon>
        <taxon>Agaricomycotina</taxon>
        <taxon>Agaricomycetes</taxon>
        <taxon>Agaricomycetidae</taxon>
        <taxon>Agaricales</taxon>
        <taxon>Agaricineae</taxon>
        <taxon>Agaricaceae</taxon>
        <taxon>Agaricus</taxon>
    </lineage>
</organism>
<accession>A0A8H7C193</accession>
<comment type="caution">
    <text evidence="2">The sequence shown here is derived from an EMBL/GenBank/DDBJ whole genome shotgun (WGS) entry which is preliminary data.</text>
</comment>
<evidence type="ECO:0000256" key="1">
    <source>
        <dbReference type="SAM" id="MobiDB-lite"/>
    </source>
</evidence>
<evidence type="ECO:0000313" key="3">
    <source>
        <dbReference type="Proteomes" id="UP000629468"/>
    </source>
</evidence>
<protein>
    <recommendedName>
        <fullName evidence="4">Retrotransposon gag domain-containing protein</fullName>
    </recommendedName>
</protein>
<evidence type="ECO:0008006" key="4">
    <source>
        <dbReference type="Google" id="ProtNLM"/>
    </source>
</evidence>
<gene>
    <name evidence="2" type="ORF">Agabi119p4_11039</name>
</gene>